<dbReference type="PIRSF" id="PIRSF000429">
    <property type="entry name" value="Ac-CoA_Ac_transf"/>
    <property type="match status" value="1"/>
</dbReference>
<keyword evidence="3 7" id="KW-0808">Transferase</keyword>
<evidence type="ECO:0000256" key="6">
    <source>
        <dbReference type="PIRSR" id="PIRSR000429-1"/>
    </source>
</evidence>
<dbReference type="InterPro" id="IPR020613">
    <property type="entry name" value="Thiolase_CS"/>
</dbReference>
<reference evidence="10 11" key="1">
    <citation type="journal article" date="2015" name="Genome Announc.">
        <title>Complete Genome of Geobacter pickeringii G13T, a Metal-Reducing Isolate from Sedimentary Kaolin Deposits.</title>
        <authorList>
            <person name="Badalamenti J.P."/>
            <person name="Bond D.R."/>
        </authorList>
    </citation>
    <scope>NUCLEOTIDE SEQUENCE [LARGE SCALE GENOMIC DNA]</scope>
    <source>
        <strain evidence="10 11">G13</strain>
    </source>
</reference>
<dbReference type="PROSITE" id="PS00098">
    <property type="entry name" value="THIOLASE_1"/>
    <property type="match status" value="1"/>
</dbReference>
<feature type="active site" description="Proton acceptor" evidence="6">
    <location>
        <position position="385"/>
    </location>
</feature>
<feature type="domain" description="Thiolase N-terminal" evidence="8">
    <location>
        <begin position="5"/>
        <end position="268"/>
    </location>
</feature>
<feature type="active site" description="Proton acceptor" evidence="6">
    <location>
        <position position="355"/>
    </location>
</feature>
<evidence type="ECO:0000256" key="3">
    <source>
        <dbReference type="ARBA" id="ARBA00022679"/>
    </source>
</evidence>
<keyword evidence="4 7" id="KW-0012">Acyltransferase</keyword>
<dbReference type="GO" id="GO:0006635">
    <property type="term" value="P:fatty acid beta-oxidation"/>
    <property type="evidence" value="ECO:0007669"/>
    <property type="project" value="TreeGrafter"/>
</dbReference>
<evidence type="ECO:0000256" key="5">
    <source>
        <dbReference type="ARBA" id="ARBA00024073"/>
    </source>
</evidence>
<sequence>MREAVIVDAVRTPVGKFNGALKNVRSDDLAAHCISELVKRNNLDPNLVEDVVLGCTNQAGEDNRNVGRMAALLAGLPYSVAGQTINRLCASGLNAINSAAQAIKVGEGDVFIAGGTESMTRAPFVMAKADSAFSRDIKVFDTVIGWRFTNPKMTEPYAKEGMGETAENVAVRYGLTRQEQDEFALETQRKWAAADAAGKFNDEIVPVVIPQKKGDPIIVSRDEFPRGNDVTMEQLAKLPAAFRKEGTVTAGNSSGINDGAAALLLMEAETAKKLGYKPLVRVVASAVAGCDPSYMGLGPIPAVQKVLRRAGLKIEDIDLFELNEAFAAQSIPCIRELGIDPAKVNVNGGSIAIGHPLGSTGARITATLIHEMKRRGSRYGLVSLCIGVGQGIATIFERV</sequence>
<evidence type="ECO:0000313" key="11">
    <source>
        <dbReference type="Proteomes" id="UP000057609"/>
    </source>
</evidence>
<evidence type="ECO:0000259" key="8">
    <source>
        <dbReference type="Pfam" id="PF00108"/>
    </source>
</evidence>
<evidence type="ECO:0000313" key="10">
    <source>
        <dbReference type="EMBL" id="AJE03523.1"/>
    </source>
</evidence>
<evidence type="ECO:0000256" key="2">
    <source>
        <dbReference type="ARBA" id="ARBA00010982"/>
    </source>
</evidence>
<dbReference type="RefSeq" id="WP_039742527.1">
    <property type="nucleotide sequence ID" value="NZ_CP009788.1"/>
</dbReference>
<comment type="similarity">
    <text evidence="2 7">Belongs to the thiolase-like superfamily. Thiolase family.</text>
</comment>
<dbReference type="InterPro" id="IPR020617">
    <property type="entry name" value="Thiolase_C"/>
</dbReference>
<dbReference type="Gene3D" id="3.40.47.10">
    <property type="match status" value="1"/>
</dbReference>
<dbReference type="InterPro" id="IPR002155">
    <property type="entry name" value="Thiolase"/>
</dbReference>
<proteinExistence type="inferred from homology"/>
<dbReference type="NCBIfam" id="TIGR01930">
    <property type="entry name" value="AcCoA-C-Actrans"/>
    <property type="match status" value="1"/>
</dbReference>
<dbReference type="PROSITE" id="PS00737">
    <property type="entry name" value="THIOLASE_2"/>
    <property type="match status" value="1"/>
</dbReference>
<evidence type="ECO:0000256" key="7">
    <source>
        <dbReference type="RuleBase" id="RU003557"/>
    </source>
</evidence>
<dbReference type="InterPro" id="IPR020616">
    <property type="entry name" value="Thiolase_N"/>
</dbReference>
<dbReference type="GO" id="GO:0005737">
    <property type="term" value="C:cytoplasm"/>
    <property type="evidence" value="ECO:0007669"/>
    <property type="project" value="UniProtKB-ARBA"/>
</dbReference>
<dbReference type="InterPro" id="IPR050215">
    <property type="entry name" value="Thiolase-like_sf_Thiolase"/>
</dbReference>
<dbReference type="CDD" id="cd00751">
    <property type="entry name" value="thiolase"/>
    <property type="match status" value="1"/>
</dbReference>
<dbReference type="Proteomes" id="UP000057609">
    <property type="component" value="Chromosome"/>
</dbReference>
<dbReference type="PROSITE" id="PS00099">
    <property type="entry name" value="THIOLASE_3"/>
    <property type="match status" value="1"/>
</dbReference>
<dbReference type="OrthoDB" id="4565318at2"/>
<evidence type="ECO:0000256" key="1">
    <source>
        <dbReference type="ARBA" id="ARBA00005189"/>
    </source>
</evidence>
<protein>
    <recommendedName>
        <fullName evidence="5">acetyl-CoA C-acyltransferase</fullName>
        <ecNumber evidence="5">2.3.1.16</ecNumber>
    </recommendedName>
</protein>
<dbReference type="SUPFAM" id="SSF53901">
    <property type="entry name" value="Thiolase-like"/>
    <property type="match status" value="2"/>
</dbReference>
<feature type="active site" description="Acyl-thioester intermediate" evidence="6">
    <location>
        <position position="89"/>
    </location>
</feature>
<dbReference type="HOGENOM" id="CLU_031026_0_0_7"/>
<dbReference type="GO" id="GO:0010124">
    <property type="term" value="P:phenylacetate catabolic process"/>
    <property type="evidence" value="ECO:0007669"/>
    <property type="project" value="TreeGrafter"/>
</dbReference>
<dbReference type="FunFam" id="3.40.47.10:FF:000010">
    <property type="entry name" value="Acetyl-CoA acetyltransferase (Thiolase)"/>
    <property type="match status" value="1"/>
</dbReference>
<dbReference type="PANTHER" id="PTHR43853:SF2">
    <property type="entry name" value="3-OXOADIPYL-COA_3-OXO-5,6-DEHYDROSUBERYL-COA THIOLASE"/>
    <property type="match status" value="1"/>
</dbReference>
<evidence type="ECO:0000256" key="4">
    <source>
        <dbReference type="ARBA" id="ARBA00023315"/>
    </source>
</evidence>
<dbReference type="GO" id="GO:0003988">
    <property type="term" value="F:acetyl-CoA C-acyltransferase activity"/>
    <property type="evidence" value="ECO:0007669"/>
    <property type="project" value="UniProtKB-EC"/>
</dbReference>
<dbReference type="Pfam" id="PF00108">
    <property type="entry name" value="Thiolase_N"/>
    <property type="match status" value="1"/>
</dbReference>
<dbReference type="EMBL" id="CP009788">
    <property type="protein sequence ID" value="AJE03523.1"/>
    <property type="molecule type" value="Genomic_DNA"/>
</dbReference>
<dbReference type="AlphaFoldDB" id="A0A0B5B9X1"/>
<dbReference type="EC" id="2.3.1.16" evidence="5"/>
<dbReference type="InterPro" id="IPR020610">
    <property type="entry name" value="Thiolase_AS"/>
</dbReference>
<dbReference type="STRING" id="345632.GPICK_09320"/>
<keyword evidence="11" id="KW-1185">Reference proteome</keyword>
<evidence type="ECO:0000259" key="9">
    <source>
        <dbReference type="Pfam" id="PF02803"/>
    </source>
</evidence>
<accession>A0A0B5B9X1</accession>
<gene>
    <name evidence="10" type="ORF">GPICK_09320</name>
</gene>
<dbReference type="InterPro" id="IPR020615">
    <property type="entry name" value="Thiolase_acyl_enz_int_AS"/>
</dbReference>
<feature type="domain" description="Thiolase C-terminal" evidence="9">
    <location>
        <begin position="277"/>
        <end position="398"/>
    </location>
</feature>
<organism evidence="10 11">
    <name type="scientific">Geobacter pickeringii</name>
    <dbReference type="NCBI Taxonomy" id="345632"/>
    <lineage>
        <taxon>Bacteria</taxon>
        <taxon>Pseudomonadati</taxon>
        <taxon>Thermodesulfobacteriota</taxon>
        <taxon>Desulfuromonadia</taxon>
        <taxon>Geobacterales</taxon>
        <taxon>Geobacteraceae</taxon>
        <taxon>Geobacter</taxon>
    </lineage>
</organism>
<comment type="pathway">
    <text evidence="1">Lipid metabolism.</text>
</comment>
<dbReference type="InterPro" id="IPR016039">
    <property type="entry name" value="Thiolase-like"/>
</dbReference>
<dbReference type="PANTHER" id="PTHR43853">
    <property type="entry name" value="3-KETOACYL-COA THIOLASE, PEROXISOMAL"/>
    <property type="match status" value="1"/>
</dbReference>
<dbReference type="Pfam" id="PF02803">
    <property type="entry name" value="Thiolase_C"/>
    <property type="match status" value="1"/>
</dbReference>
<dbReference type="KEGG" id="gpi:GPICK_09320"/>
<name>A0A0B5B9X1_9BACT</name>